<dbReference type="InterPro" id="IPR014053">
    <property type="entry name" value="ForMFR_H4MPT_ForTrfase"/>
</dbReference>
<organism evidence="6 7">
    <name type="scientific">Maioricimonas rarisocia</name>
    <dbReference type="NCBI Taxonomy" id="2528026"/>
    <lineage>
        <taxon>Bacteria</taxon>
        <taxon>Pseudomonadati</taxon>
        <taxon>Planctomycetota</taxon>
        <taxon>Planctomycetia</taxon>
        <taxon>Planctomycetales</taxon>
        <taxon>Planctomycetaceae</taxon>
        <taxon>Maioricimonas</taxon>
    </lineage>
</organism>
<dbReference type="NCBIfam" id="TIGR03119">
    <property type="entry name" value="one_C_fhcD"/>
    <property type="match status" value="1"/>
</dbReference>
<keyword evidence="3" id="KW-0554">One-carbon metabolism</keyword>
<feature type="domain" description="Formylmethanofuran: tetrahydromethanopterin formyltransferase Ftr N-terminal" evidence="4">
    <location>
        <begin position="12"/>
        <end position="156"/>
    </location>
</feature>
<dbReference type="GO" id="GO:0006730">
    <property type="term" value="P:one-carbon metabolic process"/>
    <property type="evidence" value="ECO:0007669"/>
    <property type="project" value="UniProtKB-UniRule"/>
</dbReference>
<dbReference type="Pfam" id="PF01913">
    <property type="entry name" value="FTR"/>
    <property type="match status" value="1"/>
</dbReference>
<keyword evidence="2 3" id="KW-0808">Transferase</keyword>
<dbReference type="Proteomes" id="UP000320496">
    <property type="component" value="Chromosome"/>
</dbReference>
<comment type="pathway">
    <text evidence="3">One-carbon metabolism; formaldehyde degradation; formate from formaldehyde (H(4)MPT route): step 4/5.</text>
</comment>
<dbReference type="PIRSF" id="PIRSF006414">
    <property type="entry name" value="Ftr_formyl_trnsf"/>
    <property type="match status" value="1"/>
</dbReference>
<keyword evidence="3 6" id="KW-0012">Acyltransferase</keyword>
<accession>A0A517Z9Q8</accession>
<dbReference type="HAMAP" id="MF_00579">
    <property type="entry name" value="FTR"/>
    <property type="match status" value="1"/>
</dbReference>
<dbReference type="InterPro" id="IPR002770">
    <property type="entry name" value="ForMFR_H4MPT_ForTrfase_C"/>
</dbReference>
<dbReference type="EMBL" id="CP036275">
    <property type="protein sequence ID" value="QDU39224.1"/>
    <property type="molecule type" value="Genomic_DNA"/>
</dbReference>
<reference evidence="6 7" key="1">
    <citation type="submission" date="2019-02" db="EMBL/GenBank/DDBJ databases">
        <title>Deep-cultivation of Planctomycetes and their phenomic and genomic characterization uncovers novel biology.</title>
        <authorList>
            <person name="Wiegand S."/>
            <person name="Jogler M."/>
            <person name="Boedeker C."/>
            <person name="Pinto D."/>
            <person name="Vollmers J."/>
            <person name="Rivas-Marin E."/>
            <person name="Kohn T."/>
            <person name="Peeters S.H."/>
            <person name="Heuer A."/>
            <person name="Rast P."/>
            <person name="Oberbeckmann S."/>
            <person name="Bunk B."/>
            <person name="Jeske O."/>
            <person name="Meyerdierks A."/>
            <person name="Storesund J.E."/>
            <person name="Kallscheuer N."/>
            <person name="Luecker S."/>
            <person name="Lage O.M."/>
            <person name="Pohl T."/>
            <person name="Merkel B.J."/>
            <person name="Hornburger P."/>
            <person name="Mueller R.-W."/>
            <person name="Bruemmer F."/>
            <person name="Labrenz M."/>
            <person name="Spormann A.M."/>
            <person name="Op den Camp H."/>
            <person name="Overmann J."/>
            <person name="Amann R."/>
            <person name="Jetten M.S.M."/>
            <person name="Mascher T."/>
            <person name="Medema M.H."/>
            <person name="Devos D.P."/>
            <person name="Kaster A.-K."/>
            <person name="Ovreas L."/>
            <person name="Rohde M."/>
            <person name="Galperin M.Y."/>
            <person name="Jogler C."/>
        </authorList>
    </citation>
    <scope>NUCLEOTIDE SEQUENCE [LARGE SCALE GENOMIC DNA]</scope>
    <source>
        <strain evidence="6 7">Mal4</strain>
    </source>
</reference>
<gene>
    <name evidence="6" type="primary">fhcD_1</name>
    <name evidence="3" type="synonym">ffsA</name>
    <name evidence="6" type="ORF">Mal4_35610</name>
</gene>
<name>A0A517Z9Q8_9PLAN</name>
<dbReference type="AlphaFoldDB" id="A0A517Z9Q8"/>
<keyword evidence="7" id="KW-1185">Reference proteome</keyword>
<dbReference type="GO" id="GO:0016787">
    <property type="term" value="F:hydrolase activity"/>
    <property type="evidence" value="ECO:0007669"/>
    <property type="project" value="UniProtKB-KW"/>
</dbReference>
<dbReference type="Pfam" id="PF02741">
    <property type="entry name" value="FTR_C"/>
    <property type="match status" value="1"/>
</dbReference>
<comment type="similarity">
    <text evidence="1 3">Belongs to the FTR family.</text>
</comment>
<dbReference type="GO" id="GO:0005737">
    <property type="term" value="C:cytoplasm"/>
    <property type="evidence" value="ECO:0007669"/>
    <property type="project" value="UniProtKB-SubCell"/>
</dbReference>
<evidence type="ECO:0000313" key="6">
    <source>
        <dbReference type="EMBL" id="QDU39224.1"/>
    </source>
</evidence>
<feature type="domain" description="Formylmethanofuran: tetrahydromethanopterin formyltransferase Ftr C-terminal" evidence="5">
    <location>
        <begin position="159"/>
        <end position="306"/>
    </location>
</feature>
<dbReference type="InterPro" id="IPR022667">
    <property type="entry name" value="ForMFR_H4MPT_ForTrfase_N"/>
</dbReference>
<dbReference type="GO" id="GO:0046294">
    <property type="term" value="P:formaldehyde catabolic process"/>
    <property type="evidence" value="ECO:0007669"/>
    <property type="project" value="UniProtKB-UniRule"/>
</dbReference>
<evidence type="ECO:0000256" key="1">
    <source>
        <dbReference type="ARBA" id="ARBA00006770"/>
    </source>
</evidence>
<keyword evidence="6" id="KW-0378">Hydrolase</keyword>
<comment type="function">
    <text evidence="3">Catalyzes the transfer of a formyl group from 5-formyl tetrahydromethanopterin (5-formyl-H(4)MPT) to methanofuran (MFR) to produce formylmethanofuran (formyl-MFR) and tetrahydromethanopterin (H(4)MPT).</text>
</comment>
<comment type="subcellular location">
    <subcellularLocation>
        <location evidence="3">Cytoplasm</location>
    </subcellularLocation>
</comment>
<protein>
    <recommendedName>
        <fullName evidence="3">Formylmethanofuran--tetrahydromethanopterin formyltransferase</fullName>
        <shortName evidence="3">Ftr</shortName>
        <ecNumber evidence="3">2.3.1.101</ecNumber>
    </recommendedName>
    <alternativeName>
        <fullName evidence="3">H4MPT formyltransferase</fullName>
    </alternativeName>
</protein>
<dbReference type="EC" id="2.3.1.101" evidence="3"/>
<evidence type="ECO:0000313" key="7">
    <source>
        <dbReference type="Proteomes" id="UP000320496"/>
    </source>
</evidence>
<sequence length="307" mass="32580">MGNQGTPPDMLQLNGVTVADTFAEAFTMVGTRLIITAATDEWARTAGSEMCGYATSVIACNAEAAIERTLSADETPDGRPGVSVLMFGFSREALAEAAASRVGQCVLTCPTTACYNGIADFDREKAISIGGALRYFGDGYQFSKKLEGHRYWRVPVMDGEFLCEDRFGTIKGVAGGNLLFCGRSQAETLVATEAAVRAMRDVDDIILPFPGGIVRSGSKVGSQYPKLKASTNDAYCPTIRPLSDSELPEGTNAVYEVVVDGLSFEAVESALRAALHAACNEPGLTLVTAGNYGGKLGKHHFHLKSLL</sequence>
<dbReference type="KEGG" id="mri:Mal4_35610"/>
<dbReference type="InterPro" id="IPR023447">
    <property type="entry name" value="ForMFR_H4MPT_ForTrfase_fd-like"/>
</dbReference>
<comment type="catalytic activity">
    <reaction evidence="3">
        <text>N-formylmethanofuran + 5,6,7,8-tetrahydromethanopterin + H(+) = N(5)-formyl-5,6,7,8-tetrahydromethanopterin + methanofuran</text>
        <dbReference type="Rhea" id="RHEA:18061"/>
        <dbReference type="ChEBI" id="CHEBI:15378"/>
        <dbReference type="ChEBI" id="CHEBI:57727"/>
        <dbReference type="ChEBI" id="CHEBI:58018"/>
        <dbReference type="ChEBI" id="CHEBI:58103"/>
        <dbReference type="ChEBI" id="CHEBI:58151"/>
        <dbReference type="EC" id="2.3.1.101"/>
    </reaction>
</comment>
<dbReference type="NCBIfam" id="NF002554">
    <property type="entry name" value="PRK02114.1"/>
    <property type="match status" value="1"/>
</dbReference>
<dbReference type="UniPathway" id="UPA00562">
    <property type="reaction ID" value="UER00704"/>
</dbReference>
<evidence type="ECO:0000259" key="4">
    <source>
        <dbReference type="Pfam" id="PF01913"/>
    </source>
</evidence>
<keyword evidence="3" id="KW-0963">Cytoplasm</keyword>
<dbReference type="GO" id="GO:0030270">
    <property type="term" value="F:formylmethanofuran-tetrahydromethanopterin N-formyltransferase activity"/>
    <property type="evidence" value="ECO:0007669"/>
    <property type="project" value="UniProtKB-UniRule"/>
</dbReference>
<evidence type="ECO:0000256" key="3">
    <source>
        <dbReference type="HAMAP-Rule" id="MF_00579"/>
    </source>
</evidence>
<evidence type="ECO:0000256" key="2">
    <source>
        <dbReference type="ARBA" id="ARBA00022679"/>
    </source>
</evidence>
<comment type="subunit">
    <text evidence="3">Homotetramer.</text>
</comment>
<dbReference type="Gene3D" id="3.30.70.520">
    <property type="match status" value="2"/>
</dbReference>
<evidence type="ECO:0000259" key="5">
    <source>
        <dbReference type="Pfam" id="PF02741"/>
    </source>
</evidence>
<proteinExistence type="inferred from homology"/>
<dbReference type="SUPFAM" id="SSF55112">
    <property type="entry name" value="Formylmethanofuran:tetrahydromethanopterin formyltransferase"/>
    <property type="match status" value="2"/>
</dbReference>